<dbReference type="AlphaFoldDB" id="A0A6J8EN16"/>
<keyword evidence="1" id="KW-1133">Transmembrane helix</keyword>
<dbReference type="OrthoDB" id="10475358at2759"/>
<sequence length="408" mass="47492">MNLKLRSIRTGHRSAVSRLIKKFEDVQQEENGTVYTEDLSNILDSLKRKQDILRKLDEDIIQELDDGDIETEIVEADEYAFNLEEEYDKEKFWKTESFGIEHIDEKTTRKKVFQVLDLYQKTSYHDNRHFATLSRKEDHTPSPVNKEIAKWRKENVMIMMFAPSWIDCYDFKCPEKPHRKIRANWLCNLMEENYSCMLDLQQTTFKESCSFASDFVRPGQKYVISGRRKNMNCSNERYQPFRLYSSELSTCVFEKSSCSAEGQIIFSEGSTKEDRTCRCDYSRGYTFLSRPKDLCYCTPNEADCSCYIAACPESRSLSTDYECKADFQSLGICKPIEKNGKRHPYDTTAGEREFVKSSIRRKERNNISIKVMLLITVMLVSFCCILIIVVPVTLPTTETGLSNTFFGV</sequence>
<dbReference type="EMBL" id="CACVKT020009474">
    <property type="protein sequence ID" value="CAC5422029.1"/>
    <property type="molecule type" value="Genomic_DNA"/>
</dbReference>
<evidence type="ECO:0000256" key="1">
    <source>
        <dbReference type="SAM" id="Phobius"/>
    </source>
</evidence>
<keyword evidence="3" id="KW-1185">Reference proteome</keyword>
<dbReference type="Proteomes" id="UP000507470">
    <property type="component" value="Unassembled WGS sequence"/>
</dbReference>
<keyword evidence="1" id="KW-0472">Membrane</keyword>
<organism evidence="2 3">
    <name type="scientific">Mytilus coruscus</name>
    <name type="common">Sea mussel</name>
    <dbReference type="NCBI Taxonomy" id="42192"/>
    <lineage>
        <taxon>Eukaryota</taxon>
        <taxon>Metazoa</taxon>
        <taxon>Spiralia</taxon>
        <taxon>Lophotrochozoa</taxon>
        <taxon>Mollusca</taxon>
        <taxon>Bivalvia</taxon>
        <taxon>Autobranchia</taxon>
        <taxon>Pteriomorphia</taxon>
        <taxon>Mytilida</taxon>
        <taxon>Mytiloidea</taxon>
        <taxon>Mytilidae</taxon>
        <taxon>Mytilinae</taxon>
        <taxon>Mytilus</taxon>
    </lineage>
</organism>
<accession>A0A6J8EN16</accession>
<gene>
    <name evidence="2" type="ORF">MCOR_54101</name>
</gene>
<protein>
    <submittedName>
        <fullName evidence="2">Uncharacterized protein</fullName>
    </submittedName>
</protein>
<evidence type="ECO:0000313" key="3">
    <source>
        <dbReference type="Proteomes" id="UP000507470"/>
    </source>
</evidence>
<evidence type="ECO:0000313" key="2">
    <source>
        <dbReference type="EMBL" id="CAC5422029.1"/>
    </source>
</evidence>
<reference evidence="2 3" key="1">
    <citation type="submission" date="2020-06" db="EMBL/GenBank/DDBJ databases">
        <authorList>
            <person name="Li R."/>
            <person name="Bekaert M."/>
        </authorList>
    </citation>
    <scope>NUCLEOTIDE SEQUENCE [LARGE SCALE GENOMIC DNA]</scope>
    <source>
        <strain evidence="3">wild</strain>
    </source>
</reference>
<keyword evidence="1" id="KW-0812">Transmembrane</keyword>
<name>A0A6J8EN16_MYTCO</name>
<feature type="transmembrane region" description="Helical" evidence="1">
    <location>
        <begin position="371"/>
        <end position="394"/>
    </location>
</feature>
<proteinExistence type="predicted"/>